<evidence type="ECO:0000256" key="1">
    <source>
        <dbReference type="SAM" id="SignalP"/>
    </source>
</evidence>
<dbReference type="Pfam" id="PF02704">
    <property type="entry name" value="GASA"/>
    <property type="match status" value="1"/>
</dbReference>
<evidence type="ECO:0000313" key="2">
    <source>
        <dbReference type="EMBL" id="KAJ9560928.1"/>
    </source>
</evidence>
<dbReference type="Proteomes" id="UP001172457">
    <property type="component" value="Chromosome 2"/>
</dbReference>
<feature type="signal peptide" evidence="1">
    <location>
        <begin position="1"/>
        <end position="26"/>
    </location>
</feature>
<dbReference type="EMBL" id="JARYMX010000002">
    <property type="protein sequence ID" value="KAJ9560928.1"/>
    <property type="molecule type" value="Genomic_DNA"/>
</dbReference>
<comment type="caution">
    <text evidence="2">The sequence shown here is derived from an EMBL/GenBank/DDBJ whole genome shotgun (WGS) entry which is preliminary data.</text>
</comment>
<organism evidence="2 3">
    <name type="scientific">Centaurea solstitialis</name>
    <name type="common">yellow star-thistle</name>
    <dbReference type="NCBI Taxonomy" id="347529"/>
    <lineage>
        <taxon>Eukaryota</taxon>
        <taxon>Viridiplantae</taxon>
        <taxon>Streptophyta</taxon>
        <taxon>Embryophyta</taxon>
        <taxon>Tracheophyta</taxon>
        <taxon>Spermatophyta</taxon>
        <taxon>Magnoliopsida</taxon>
        <taxon>eudicotyledons</taxon>
        <taxon>Gunneridae</taxon>
        <taxon>Pentapetalae</taxon>
        <taxon>asterids</taxon>
        <taxon>campanulids</taxon>
        <taxon>Asterales</taxon>
        <taxon>Asteraceae</taxon>
        <taxon>Carduoideae</taxon>
        <taxon>Cardueae</taxon>
        <taxon>Centaureinae</taxon>
        <taxon>Centaurea</taxon>
    </lineage>
</organism>
<name>A0AA38TPU6_9ASTR</name>
<dbReference type="InterPro" id="IPR003854">
    <property type="entry name" value="GASA"/>
</dbReference>
<sequence length="138" mass="14987">MAKLDASFFFFVLLLSIAAIINHSHAGGEGSLTSEQCPYACGVRCCKTHHPGNCIDTCISCCNACLCVPSGFLETKMNVLAIEIGKHKMVNLNALKLNKSHLNGYTVQVGRSIEILCFFFFASFECLIRKTDSCLGIG</sequence>
<proteinExistence type="predicted"/>
<reference evidence="2" key="1">
    <citation type="submission" date="2023-03" db="EMBL/GenBank/DDBJ databases">
        <title>Chromosome-scale reference genome and RAD-based genetic map of yellow starthistle (Centaurea solstitialis) reveal putative structural variation and QTLs associated with invader traits.</title>
        <authorList>
            <person name="Reatini B."/>
            <person name="Cang F.A."/>
            <person name="Jiang Q."/>
            <person name="Mckibben M.T.W."/>
            <person name="Barker M.S."/>
            <person name="Rieseberg L.H."/>
            <person name="Dlugosch K.M."/>
        </authorList>
    </citation>
    <scope>NUCLEOTIDE SEQUENCE</scope>
    <source>
        <strain evidence="2">CAN-66</strain>
        <tissue evidence="2">Leaf</tissue>
    </source>
</reference>
<keyword evidence="3" id="KW-1185">Reference proteome</keyword>
<accession>A0AA38TPU6</accession>
<gene>
    <name evidence="2" type="ORF">OSB04_006088</name>
</gene>
<keyword evidence="1" id="KW-0732">Signal</keyword>
<feature type="chain" id="PRO_5041417892" evidence="1">
    <location>
        <begin position="27"/>
        <end position="138"/>
    </location>
</feature>
<evidence type="ECO:0000313" key="3">
    <source>
        <dbReference type="Proteomes" id="UP001172457"/>
    </source>
</evidence>
<dbReference type="AlphaFoldDB" id="A0AA38TPU6"/>
<protein>
    <submittedName>
        <fullName evidence="2">Uncharacterized protein</fullName>
    </submittedName>
</protein>